<keyword evidence="2" id="KW-1185">Reference proteome</keyword>
<dbReference type="Proteomes" id="UP000215127">
    <property type="component" value="Chromosome 4"/>
</dbReference>
<sequence length="288" mass="32370">MSVSSPSRPATKMEDSRLGRLPPELRNIIFELVLTIEEAIVITARSAHYKIRSPTFAGVKDPLALLRVCKQANIECTKILYGTNTFNVTLSPEQTRLTTFLEITEKEKSMNEIHLLDRFCVSLGKQALAGLCNIEVTAFRHFYSSLHTMVRQIRYLKARDVFIRNTNVEYTLLRKAANNTEDDIVLTIRMHCLKHDLEAAISRLRQMSISKFSAMPPTLTGLSGRSETASRCIKILEDFLPTIDYEVLEFGDEYGVGVVFVPAHTTLADSTDIDDIQATKVMSGARIP</sequence>
<name>A0A1X7RSP9_ZYMT9</name>
<accession>A0A1X7RSP9</accession>
<gene>
    <name evidence="1" type="ORF">ZT3D7_G5572</name>
</gene>
<proteinExistence type="predicted"/>
<dbReference type="InterPro" id="IPR038883">
    <property type="entry name" value="AN11006-like"/>
</dbReference>
<dbReference type="AlphaFoldDB" id="A0A1X7RSP9"/>
<evidence type="ECO:0000313" key="1">
    <source>
        <dbReference type="EMBL" id="SMQ50419.1"/>
    </source>
</evidence>
<reference evidence="1 2" key="1">
    <citation type="submission" date="2016-06" db="EMBL/GenBank/DDBJ databases">
        <authorList>
            <person name="Kjaerup R.B."/>
            <person name="Dalgaard T.S."/>
            <person name="Juul-Madsen H.R."/>
        </authorList>
    </citation>
    <scope>NUCLEOTIDE SEQUENCE [LARGE SCALE GENOMIC DNA]</scope>
</reference>
<protein>
    <recommendedName>
        <fullName evidence="3">F-box domain-containing protein</fullName>
    </recommendedName>
</protein>
<evidence type="ECO:0000313" key="2">
    <source>
        <dbReference type="Proteomes" id="UP000215127"/>
    </source>
</evidence>
<dbReference type="EMBL" id="LT853695">
    <property type="protein sequence ID" value="SMQ50419.1"/>
    <property type="molecule type" value="Genomic_DNA"/>
</dbReference>
<dbReference type="PANTHER" id="PTHR42085">
    <property type="entry name" value="F-BOX DOMAIN-CONTAINING PROTEIN"/>
    <property type="match status" value="1"/>
</dbReference>
<evidence type="ECO:0008006" key="3">
    <source>
        <dbReference type="Google" id="ProtNLM"/>
    </source>
</evidence>
<organism evidence="1 2">
    <name type="scientific">Zymoseptoria tritici (strain ST99CH_3D7)</name>
    <dbReference type="NCBI Taxonomy" id="1276538"/>
    <lineage>
        <taxon>Eukaryota</taxon>
        <taxon>Fungi</taxon>
        <taxon>Dikarya</taxon>
        <taxon>Ascomycota</taxon>
        <taxon>Pezizomycotina</taxon>
        <taxon>Dothideomycetes</taxon>
        <taxon>Dothideomycetidae</taxon>
        <taxon>Mycosphaerellales</taxon>
        <taxon>Mycosphaerellaceae</taxon>
        <taxon>Zymoseptoria</taxon>
    </lineage>
</organism>
<dbReference type="PANTHER" id="PTHR42085:SF2">
    <property type="entry name" value="F-BOX DOMAIN-CONTAINING PROTEIN"/>
    <property type="match status" value="1"/>
</dbReference>